<dbReference type="SUPFAM" id="SSF103481">
    <property type="entry name" value="Multidrug resistance efflux transporter EmrE"/>
    <property type="match status" value="1"/>
</dbReference>
<reference evidence="4" key="1">
    <citation type="submission" date="2023-05" db="EMBL/GenBank/DDBJ databases">
        <title>Nepenthes gracilis genome sequencing.</title>
        <authorList>
            <person name="Fukushima K."/>
        </authorList>
    </citation>
    <scope>NUCLEOTIDE SEQUENCE</scope>
    <source>
        <strain evidence="4">SING2019-196</strain>
    </source>
</reference>
<keyword evidence="5" id="KW-1185">Reference proteome</keyword>
<proteinExistence type="predicted"/>
<evidence type="ECO:0008006" key="6">
    <source>
        <dbReference type="Google" id="ProtNLM"/>
    </source>
</evidence>
<feature type="transmembrane region" description="Helical" evidence="2">
    <location>
        <begin position="220"/>
        <end position="239"/>
    </location>
</feature>
<evidence type="ECO:0000256" key="3">
    <source>
        <dbReference type="SAM" id="SignalP"/>
    </source>
</evidence>
<protein>
    <recommendedName>
        <fullName evidence="6">EamA domain-containing protein</fullName>
    </recommendedName>
</protein>
<feature type="transmembrane region" description="Helical" evidence="2">
    <location>
        <begin position="153"/>
        <end position="174"/>
    </location>
</feature>
<dbReference type="InterPro" id="IPR037185">
    <property type="entry name" value="EmrE-like"/>
</dbReference>
<organism evidence="4 5">
    <name type="scientific">Nepenthes gracilis</name>
    <name type="common">Slender pitcher plant</name>
    <dbReference type="NCBI Taxonomy" id="150966"/>
    <lineage>
        <taxon>Eukaryota</taxon>
        <taxon>Viridiplantae</taxon>
        <taxon>Streptophyta</taxon>
        <taxon>Embryophyta</taxon>
        <taxon>Tracheophyta</taxon>
        <taxon>Spermatophyta</taxon>
        <taxon>Magnoliopsida</taxon>
        <taxon>eudicotyledons</taxon>
        <taxon>Gunneridae</taxon>
        <taxon>Pentapetalae</taxon>
        <taxon>Caryophyllales</taxon>
        <taxon>Nepenthaceae</taxon>
        <taxon>Nepenthes</taxon>
    </lineage>
</organism>
<feature type="transmembrane region" description="Helical" evidence="2">
    <location>
        <begin position="292"/>
        <end position="311"/>
    </location>
</feature>
<comment type="subcellular location">
    <subcellularLocation>
        <location evidence="1">Membrane</location>
        <topology evidence="1">Multi-pass membrane protein</topology>
    </subcellularLocation>
</comment>
<dbReference type="Proteomes" id="UP001279734">
    <property type="component" value="Unassembled WGS sequence"/>
</dbReference>
<evidence type="ECO:0000313" key="5">
    <source>
        <dbReference type="Proteomes" id="UP001279734"/>
    </source>
</evidence>
<feature type="signal peptide" evidence="3">
    <location>
        <begin position="1"/>
        <end position="23"/>
    </location>
</feature>
<feature type="transmembrane region" description="Helical" evidence="2">
    <location>
        <begin position="259"/>
        <end position="280"/>
    </location>
</feature>
<dbReference type="AlphaFoldDB" id="A0AAD3SVY7"/>
<comment type="caution">
    <text evidence="4">The sequence shown here is derived from an EMBL/GenBank/DDBJ whole genome shotgun (WGS) entry which is preliminary data.</text>
</comment>
<feature type="transmembrane region" description="Helical" evidence="2">
    <location>
        <begin position="317"/>
        <end position="336"/>
    </location>
</feature>
<keyword evidence="3" id="KW-0732">Signal</keyword>
<feature type="chain" id="PRO_5042027752" description="EamA domain-containing protein" evidence="3">
    <location>
        <begin position="24"/>
        <end position="380"/>
    </location>
</feature>
<evidence type="ECO:0000256" key="1">
    <source>
        <dbReference type="ARBA" id="ARBA00004141"/>
    </source>
</evidence>
<sequence>MWGKYRAGLVLIVTVVALWVTSCEITQGIFENYNHPFAVTYLGTSLLVLYLPVAFFKIWLTDRLLRHSHRNGRSAETAALDHRQIDGNIECHASPAESQEGKAMELEYEADQLVTKRNSELTAAEIAKLGSCIAPIWFLTEYFTNAALARTTVASTTALVSTSGIFTLFFGAILGVDSVSAAKVIAVIVSVAGAALTTLGKTWIPGRLRSRTLIDGKHSLVGEFFALLSAMAYGLFTVLLKKYAGEEGEKVDMQKLYGFIGLFTLTALWWLVWPLTALGIEQNFVLPHSAKVGGVLTANCFVGSFLSDYLWALGVVWTTPLVAALGVSLTIPLAMLEDILIHGQKYSVIYVLGSAQVFLGFIIANFSEWFSEKLKLKFWS</sequence>
<keyword evidence="2" id="KW-0812">Transmembrane</keyword>
<dbReference type="PROSITE" id="PS51257">
    <property type="entry name" value="PROKAR_LIPOPROTEIN"/>
    <property type="match status" value="1"/>
</dbReference>
<feature type="transmembrane region" description="Helical" evidence="2">
    <location>
        <begin position="348"/>
        <end position="370"/>
    </location>
</feature>
<feature type="transmembrane region" description="Helical" evidence="2">
    <location>
        <begin position="180"/>
        <end position="199"/>
    </location>
</feature>
<keyword evidence="2" id="KW-1133">Transmembrane helix</keyword>
<keyword evidence="2" id="KW-0472">Membrane</keyword>
<evidence type="ECO:0000313" key="4">
    <source>
        <dbReference type="EMBL" id="GMH18980.1"/>
    </source>
</evidence>
<dbReference type="GO" id="GO:0016020">
    <property type="term" value="C:membrane"/>
    <property type="evidence" value="ECO:0007669"/>
    <property type="project" value="TreeGrafter"/>
</dbReference>
<gene>
    <name evidence="4" type="ORF">Nepgr_020821</name>
</gene>
<dbReference type="PANTHER" id="PTHR23051:SF10">
    <property type="entry name" value="EAMA DOMAIN-CONTAINING PROTEIN"/>
    <property type="match status" value="1"/>
</dbReference>
<accession>A0AAD3SVY7</accession>
<dbReference type="PANTHER" id="PTHR23051">
    <property type="entry name" value="SOLUTE CARRIER FAMILY 35, MEMBER F5"/>
    <property type="match status" value="1"/>
</dbReference>
<evidence type="ECO:0000256" key="2">
    <source>
        <dbReference type="SAM" id="Phobius"/>
    </source>
</evidence>
<feature type="transmembrane region" description="Helical" evidence="2">
    <location>
        <begin position="39"/>
        <end position="60"/>
    </location>
</feature>
<dbReference type="EMBL" id="BSYO01000020">
    <property type="protein sequence ID" value="GMH18980.1"/>
    <property type="molecule type" value="Genomic_DNA"/>
</dbReference>
<name>A0AAD3SVY7_NEPGR</name>